<feature type="domain" description="Histidine kinase" evidence="11">
    <location>
        <begin position="260"/>
        <end position="464"/>
    </location>
</feature>
<dbReference type="EC" id="2.7.13.3" evidence="3"/>
<dbReference type="AlphaFoldDB" id="A0A1F7S099"/>
<evidence type="ECO:0000256" key="3">
    <source>
        <dbReference type="ARBA" id="ARBA00012438"/>
    </source>
</evidence>
<evidence type="ECO:0000313" key="13">
    <source>
        <dbReference type="EMBL" id="OGL47131.1"/>
    </source>
</evidence>
<dbReference type="InterPro" id="IPR036890">
    <property type="entry name" value="HATPase_C_sf"/>
</dbReference>
<evidence type="ECO:0000259" key="11">
    <source>
        <dbReference type="PROSITE" id="PS50109"/>
    </source>
</evidence>
<dbReference type="Gene3D" id="3.30.565.10">
    <property type="entry name" value="Histidine kinase-like ATPase, C-terminal domain"/>
    <property type="match status" value="1"/>
</dbReference>
<dbReference type="GO" id="GO:0005524">
    <property type="term" value="F:ATP binding"/>
    <property type="evidence" value="ECO:0007669"/>
    <property type="project" value="UniProtKB-KW"/>
</dbReference>
<dbReference type="InterPro" id="IPR036097">
    <property type="entry name" value="HisK_dim/P_sf"/>
</dbReference>
<dbReference type="SMART" id="SM00304">
    <property type="entry name" value="HAMP"/>
    <property type="match status" value="1"/>
</dbReference>
<evidence type="ECO:0000256" key="4">
    <source>
        <dbReference type="ARBA" id="ARBA00022553"/>
    </source>
</evidence>
<comment type="caution">
    <text evidence="13">The sequence shown here is derived from an EMBL/GenBank/DDBJ whole genome shotgun (WGS) entry which is preliminary data.</text>
</comment>
<evidence type="ECO:0000259" key="12">
    <source>
        <dbReference type="PROSITE" id="PS50885"/>
    </source>
</evidence>
<dbReference type="Pfam" id="PF00672">
    <property type="entry name" value="HAMP"/>
    <property type="match status" value="1"/>
</dbReference>
<keyword evidence="10" id="KW-1133">Transmembrane helix</keyword>
<keyword evidence="6" id="KW-0547">Nucleotide-binding</keyword>
<dbReference type="CDD" id="cd00082">
    <property type="entry name" value="HisKA"/>
    <property type="match status" value="1"/>
</dbReference>
<evidence type="ECO:0000256" key="1">
    <source>
        <dbReference type="ARBA" id="ARBA00000085"/>
    </source>
</evidence>
<proteinExistence type="predicted"/>
<dbReference type="GO" id="GO:0016020">
    <property type="term" value="C:membrane"/>
    <property type="evidence" value="ECO:0007669"/>
    <property type="project" value="UniProtKB-SubCell"/>
</dbReference>
<dbReference type="PROSITE" id="PS50109">
    <property type="entry name" value="HIS_KIN"/>
    <property type="match status" value="1"/>
</dbReference>
<evidence type="ECO:0000256" key="6">
    <source>
        <dbReference type="ARBA" id="ARBA00022741"/>
    </source>
</evidence>
<feature type="transmembrane region" description="Helical" evidence="10">
    <location>
        <begin position="161"/>
        <end position="180"/>
    </location>
</feature>
<dbReference type="Gene3D" id="1.10.287.130">
    <property type="match status" value="1"/>
</dbReference>
<evidence type="ECO:0000256" key="2">
    <source>
        <dbReference type="ARBA" id="ARBA00004370"/>
    </source>
</evidence>
<evidence type="ECO:0000256" key="9">
    <source>
        <dbReference type="ARBA" id="ARBA00023012"/>
    </source>
</evidence>
<reference evidence="13 14" key="1">
    <citation type="journal article" date="2016" name="Nat. Commun.">
        <title>Thousands of microbial genomes shed light on interconnected biogeochemical processes in an aquifer system.</title>
        <authorList>
            <person name="Anantharaman K."/>
            <person name="Brown C.T."/>
            <person name="Hug L.A."/>
            <person name="Sharon I."/>
            <person name="Castelle C.J."/>
            <person name="Probst A.J."/>
            <person name="Thomas B.C."/>
            <person name="Singh A."/>
            <person name="Wilkins M.J."/>
            <person name="Karaoz U."/>
            <person name="Brodie E.L."/>
            <person name="Williams K.H."/>
            <person name="Hubbard S.S."/>
            <person name="Banfield J.F."/>
        </authorList>
    </citation>
    <scope>NUCLEOTIDE SEQUENCE [LARGE SCALE GENOMIC DNA]</scope>
</reference>
<keyword evidence="4" id="KW-0597">Phosphoprotein</keyword>
<dbReference type="Proteomes" id="UP000178797">
    <property type="component" value="Unassembled WGS sequence"/>
</dbReference>
<keyword evidence="5" id="KW-0808">Transferase</keyword>
<evidence type="ECO:0000256" key="10">
    <source>
        <dbReference type="SAM" id="Phobius"/>
    </source>
</evidence>
<feature type="domain" description="HAMP" evidence="12">
    <location>
        <begin position="182"/>
        <end position="234"/>
    </location>
</feature>
<dbReference type="EMBL" id="MGDE01000056">
    <property type="protein sequence ID" value="OGL47131.1"/>
    <property type="molecule type" value="Genomic_DNA"/>
</dbReference>
<evidence type="ECO:0000256" key="5">
    <source>
        <dbReference type="ARBA" id="ARBA00022679"/>
    </source>
</evidence>
<gene>
    <name evidence="13" type="ORF">A2W05_01425</name>
</gene>
<comment type="catalytic activity">
    <reaction evidence="1">
        <text>ATP + protein L-histidine = ADP + protein N-phospho-L-histidine.</text>
        <dbReference type="EC" id="2.7.13.3"/>
    </reaction>
</comment>
<dbReference type="Pfam" id="PF02518">
    <property type="entry name" value="HATPase_c"/>
    <property type="match status" value="1"/>
</dbReference>
<dbReference type="InterPro" id="IPR005467">
    <property type="entry name" value="His_kinase_dom"/>
</dbReference>
<keyword evidence="8" id="KW-0067">ATP-binding</keyword>
<name>A0A1F7S099_9BACT</name>
<dbReference type="Gene3D" id="6.10.340.10">
    <property type="match status" value="1"/>
</dbReference>
<accession>A0A1F7S099</accession>
<dbReference type="Pfam" id="PF00512">
    <property type="entry name" value="HisKA"/>
    <property type="match status" value="1"/>
</dbReference>
<dbReference type="InterPro" id="IPR003594">
    <property type="entry name" value="HATPase_dom"/>
</dbReference>
<evidence type="ECO:0000256" key="8">
    <source>
        <dbReference type="ARBA" id="ARBA00022840"/>
    </source>
</evidence>
<dbReference type="GO" id="GO:0000155">
    <property type="term" value="F:phosphorelay sensor kinase activity"/>
    <property type="evidence" value="ECO:0007669"/>
    <property type="project" value="InterPro"/>
</dbReference>
<keyword evidence="10" id="KW-0472">Membrane</keyword>
<dbReference type="PANTHER" id="PTHR43065:SF10">
    <property type="entry name" value="PEROXIDE STRESS-ACTIVATED HISTIDINE KINASE MAK3"/>
    <property type="match status" value="1"/>
</dbReference>
<feature type="transmembrane region" description="Helical" evidence="10">
    <location>
        <begin position="12"/>
        <end position="34"/>
    </location>
</feature>
<evidence type="ECO:0000313" key="14">
    <source>
        <dbReference type="Proteomes" id="UP000178797"/>
    </source>
</evidence>
<keyword evidence="10" id="KW-0812">Transmembrane</keyword>
<protein>
    <recommendedName>
        <fullName evidence="3">histidine kinase</fullName>
        <ecNumber evidence="3">2.7.13.3</ecNumber>
    </recommendedName>
</protein>
<dbReference type="InterPro" id="IPR003661">
    <property type="entry name" value="HisK_dim/P_dom"/>
</dbReference>
<dbReference type="InterPro" id="IPR003660">
    <property type="entry name" value="HAMP_dom"/>
</dbReference>
<organism evidence="13 14">
    <name type="scientific">Candidatus Schekmanbacteria bacterium RBG_16_38_10</name>
    <dbReference type="NCBI Taxonomy" id="1817879"/>
    <lineage>
        <taxon>Bacteria</taxon>
        <taxon>Candidatus Schekmaniibacteriota</taxon>
    </lineage>
</organism>
<dbReference type="SUPFAM" id="SSF47384">
    <property type="entry name" value="Homodimeric domain of signal transducing histidine kinase"/>
    <property type="match status" value="1"/>
</dbReference>
<dbReference type="SUPFAM" id="SSF55874">
    <property type="entry name" value="ATPase domain of HSP90 chaperone/DNA topoisomerase II/histidine kinase"/>
    <property type="match status" value="1"/>
</dbReference>
<dbReference type="SMART" id="SM00387">
    <property type="entry name" value="HATPase_c"/>
    <property type="match status" value="1"/>
</dbReference>
<keyword evidence="7" id="KW-0418">Kinase</keyword>
<dbReference type="CDD" id="cd06225">
    <property type="entry name" value="HAMP"/>
    <property type="match status" value="1"/>
</dbReference>
<evidence type="ECO:0000256" key="7">
    <source>
        <dbReference type="ARBA" id="ARBA00022777"/>
    </source>
</evidence>
<dbReference type="PANTHER" id="PTHR43065">
    <property type="entry name" value="SENSOR HISTIDINE KINASE"/>
    <property type="match status" value="1"/>
</dbReference>
<comment type="subcellular location">
    <subcellularLocation>
        <location evidence="2">Membrane</location>
    </subcellularLocation>
</comment>
<dbReference type="SMART" id="SM00388">
    <property type="entry name" value="HisKA"/>
    <property type="match status" value="1"/>
</dbReference>
<dbReference type="PROSITE" id="PS50885">
    <property type="entry name" value="HAMP"/>
    <property type="match status" value="1"/>
</dbReference>
<dbReference type="PRINTS" id="PR00344">
    <property type="entry name" value="BCTRLSENSOR"/>
</dbReference>
<dbReference type="CDD" id="cd00075">
    <property type="entry name" value="HATPase"/>
    <property type="match status" value="1"/>
</dbReference>
<keyword evidence="9" id="KW-0902">Two-component regulatory system</keyword>
<dbReference type="InterPro" id="IPR004358">
    <property type="entry name" value="Sig_transdc_His_kin-like_C"/>
</dbReference>
<sequence>MKLRTKITILTTAIVIIVGFLTTISVRGVIINAFREELEKKAKSVAGNLSERVANFILLGDYFQTTQALNEVLNKEKDLEYVFVTDGEGKIFAHTFNGGVPVGILSWNPLKNKIANIQLLDTEKGFIRDAGVSIFHNTKSELHLGIREDSLKSTLITMRNITVPIIISMIFLGAIASFFISRLITEPLNKFVEFTDVLGRGEFGKRLEIHSRDEIGQLSHSFNRLSMELRAAKEKMKEAYTYTHLLQAEKLSSIGQISAGLAHELKNPVTTLKMLFQAFKEQPDMTKEDAEVIHNEIEKIDNILTKFLGFVKQKDVNASDININSLIERVLSLATFDLKNKGIAVHKDMLETLPAIKGNESLFEHVFLNLILNSIDAMPYGGEIRISGKTDDNFAEVMIWDKGCGIPLKIKSKVFDPFFTTKENGTGLGLSIAYNIVKAHGGKLFFDSNEGIGTVFTVRLPKEVKNG</sequence>
<dbReference type="SUPFAM" id="SSF158472">
    <property type="entry name" value="HAMP domain-like"/>
    <property type="match status" value="1"/>
</dbReference>